<sequence>MKPIIVVFSLLRSDLSDPKETVSGELSGQGRWLSSLAPDPSRLILPDWSEPCCSHLARRKVGVCKAHQFAEPHRAPDRAGKGLTGADFMLRFMKPVRFGPSPASKTRIKRLP</sequence>
<accession>A0ABN8XNZ9</accession>
<keyword evidence="2" id="KW-1185">Reference proteome</keyword>
<gene>
    <name evidence="1" type="ORF">MRATA1EN1_LOCUS97</name>
</gene>
<organism evidence="1 2">
    <name type="scientific">Rangifer tarandus platyrhynchus</name>
    <name type="common">Svalbard reindeer</name>
    <dbReference type="NCBI Taxonomy" id="3082113"/>
    <lineage>
        <taxon>Eukaryota</taxon>
        <taxon>Metazoa</taxon>
        <taxon>Chordata</taxon>
        <taxon>Craniata</taxon>
        <taxon>Vertebrata</taxon>
        <taxon>Euteleostomi</taxon>
        <taxon>Mammalia</taxon>
        <taxon>Eutheria</taxon>
        <taxon>Laurasiatheria</taxon>
        <taxon>Artiodactyla</taxon>
        <taxon>Ruminantia</taxon>
        <taxon>Pecora</taxon>
        <taxon>Cervidae</taxon>
        <taxon>Odocoileinae</taxon>
        <taxon>Rangifer</taxon>
    </lineage>
</organism>
<protein>
    <submittedName>
        <fullName evidence="1">Uncharacterized protein</fullName>
    </submittedName>
</protein>
<name>A0ABN8XNZ9_RANTA</name>
<dbReference type="Proteomes" id="UP001176941">
    <property type="component" value="Chromosome 1"/>
</dbReference>
<proteinExistence type="predicted"/>
<dbReference type="EMBL" id="OX459937">
    <property type="protein sequence ID" value="CAI9151135.1"/>
    <property type="molecule type" value="Genomic_DNA"/>
</dbReference>
<evidence type="ECO:0000313" key="1">
    <source>
        <dbReference type="EMBL" id="CAI9151135.1"/>
    </source>
</evidence>
<evidence type="ECO:0000313" key="2">
    <source>
        <dbReference type="Proteomes" id="UP001176941"/>
    </source>
</evidence>
<reference evidence="1" key="1">
    <citation type="submission" date="2023-04" db="EMBL/GenBank/DDBJ databases">
        <authorList>
            <consortium name="ELIXIR-Norway"/>
        </authorList>
    </citation>
    <scope>NUCLEOTIDE SEQUENCE [LARGE SCALE GENOMIC DNA]</scope>
</reference>